<name>A0A9P7ZGN6_9HYPO</name>
<feature type="transmembrane region" description="Helical" evidence="9">
    <location>
        <begin position="113"/>
        <end position="136"/>
    </location>
</feature>
<dbReference type="InterPro" id="IPR004713">
    <property type="entry name" value="CaH_exchang"/>
</dbReference>
<reference evidence="11" key="1">
    <citation type="journal article" date="2021" name="IMA Fungus">
        <title>Genomic characterization of three marine fungi, including Emericellopsis atlantica sp. nov. with signatures of a generalist lifestyle and marine biomass degradation.</title>
        <authorList>
            <person name="Hagestad O.C."/>
            <person name="Hou L."/>
            <person name="Andersen J.H."/>
            <person name="Hansen E.H."/>
            <person name="Altermark B."/>
            <person name="Li C."/>
            <person name="Kuhnert E."/>
            <person name="Cox R.J."/>
            <person name="Crous P.W."/>
            <person name="Spatafora J.W."/>
            <person name="Lail K."/>
            <person name="Amirebrahimi M."/>
            <person name="Lipzen A."/>
            <person name="Pangilinan J."/>
            <person name="Andreopoulos W."/>
            <person name="Hayes R.D."/>
            <person name="Ng V."/>
            <person name="Grigoriev I.V."/>
            <person name="Jackson S.A."/>
            <person name="Sutton T.D.S."/>
            <person name="Dobson A.D.W."/>
            <person name="Rama T."/>
        </authorList>
    </citation>
    <scope>NUCLEOTIDE SEQUENCE</scope>
    <source>
        <strain evidence="11">TS7</strain>
    </source>
</reference>
<dbReference type="PANTHER" id="PTHR31503:SF18">
    <property type="entry name" value="CA(2+)_H(+) EXCHANGER, PUTATIVE (EUROFUNG)-RELATED"/>
    <property type="match status" value="1"/>
</dbReference>
<evidence type="ECO:0000256" key="5">
    <source>
        <dbReference type="ARBA" id="ARBA00022989"/>
    </source>
</evidence>
<comment type="subcellular location">
    <subcellularLocation>
        <location evidence="1">Endomembrane system</location>
        <topology evidence="1">Multi-pass membrane protein</topology>
    </subcellularLocation>
</comment>
<dbReference type="PANTHER" id="PTHR31503">
    <property type="entry name" value="VACUOLAR CALCIUM ION TRANSPORTER"/>
    <property type="match status" value="1"/>
</dbReference>
<keyword evidence="12" id="KW-1185">Reference proteome</keyword>
<feature type="domain" description="Sodium/calcium exchanger membrane region" evidence="10">
    <location>
        <begin position="389"/>
        <end position="532"/>
    </location>
</feature>
<dbReference type="GO" id="GO:0012505">
    <property type="term" value="C:endomembrane system"/>
    <property type="evidence" value="ECO:0007669"/>
    <property type="project" value="UniProtKB-SubCell"/>
</dbReference>
<evidence type="ECO:0000256" key="3">
    <source>
        <dbReference type="ARBA" id="ARBA00022448"/>
    </source>
</evidence>
<dbReference type="OrthoDB" id="1699231at2759"/>
<dbReference type="EMBL" id="MU251269">
    <property type="protein sequence ID" value="KAG9251342.1"/>
    <property type="molecule type" value="Genomic_DNA"/>
</dbReference>
<feature type="transmembrane region" description="Helical" evidence="9">
    <location>
        <begin position="453"/>
        <end position="478"/>
    </location>
</feature>
<feature type="region of interest" description="Disordered" evidence="8">
    <location>
        <begin position="260"/>
        <end position="345"/>
    </location>
</feature>
<keyword evidence="7 9" id="KW-0472">Membrane</keyword>
<keyword evidence="4 9" id="KW-0812">Transmembrane</keyword>
<evidence type="ECO:0000256" key="7">
    <source>
        <dbReference type="ARBA" id="ARBA00023136"/>
    </source>
</evidence>
<dbReference type="RefSeq" id="XP_046115266.1">
    <property type="nucleotide sequence ID" value="XM_046265844.1"/>
</dbReference>
<dbReference type="Gene3D" id="1.20.1420.30">
    <property type="entry name" value="NCX, central ion-binding region"/>
    <property type="match status" value="2"/>
</dbReference>
<protein>
    <submittedName>
        <fullName evidence="11">Ca2+ transporter</fullName>
    </submittedName>
</protein>
<feature type="transmembrane region" description="Helical" evidence="9">
    <location>
        <begin position="148"/>
        <end position="170"/>
    </location>
</feature>
<feature type="domain" description="Sodium/calcium exchanger membrane region" evidence="10">
    <location>
        <begin position="49"/>
        <end position="201"/>
    </location>
</feature>
<evidence type="ECO:0000256" key="1">
    <source>
        <dbReference type="ARBA" id="ARBA00004127"/>
    </source>
</evidence>
<feature type="transmembrane region" description="Helical" evidence="9">
    <location>
        <begin position="182"/>
        <end position="200"/>
    </location>
</feature>
<dbReference type="GO" id="GO:0015369">
    <property type="term" value="F:calcium:proton antiporter activity"/>
    <property type="evidence" value="ECO:0007669"/>
    <property type="project" value="TreeGrafter"/>
</dbReference>
<evidence type="ECO:0000256" key="9">
    <source>
        <dbReference type="SAM" id="Phobius"/>
    </source>
</evidence>
<dbReference type="Pfam" id="PF01699">
    <property type="entry name" value="Na_Ca_ex"/>
    <property type="match status" value="2"/>
</dbReference>
<keyword evidence="6" id="KW-0406">Ion transport</keyword>
<feature type="transmembrane region" description="Helical" evidence="9">
    <location>
        <begin position="423"/>
        <end position="446"/>
    </location>
</feature>
<keyword evidence="3" id="KW-0813">Transport</keyword>
<keyword evidence="5 9" id="KW-1133">Transmembrane helix</keyword>
<evidence type="ECO:0000256" key="6">
    <source>
        <dbReference type="ARBA" id="ARBA00023065"/>
    </source>
</evidence>
<evidence type="ECO:0000259" key="10">
    <source>
        <dbReference type="Pfam" id="PF01699"/>
    </source>
</evidence>
<dbReference type="Proteomes" id="UP000887229">
    <property type="component" value="Unassembled WGS sequence"/>
</dbReference>
<dbReference type="AlphaFoldDB" id="A0A9P7ZGN6"/>
<feature type="compositionally biased region" description="Low complexity" evidence="8">
    <location>
        <begin position="304"/>
        <end position="316"/>
    </location>
</feature>
<feature type="region of interest" description="Disordered" evidence="8">
    <location>
        <begin position="224"/>
        <end position="246"/>
    </location>
</feature>
<feature type="transmembrane region" description="Helical" evidence="9">
    <location>
        <begin position="490"/>
        <end position="508"/>
    </location>
</feature>
<evidence type="ECO:0000313" key="12">
    <source>
        <dbReference type="Proteomes" id="UP000887229"/>
    </source>
</evidence>
<feature type="transmembrane region" description="Helical" evidence="9">
    <location>
        <begin position="388"/>
        <end position="411"/>
    </location>
</feature>
<dbReference type="GO" id="GO:0006874">
    <property type="term" value="P:intracellular calcium ion homeostasis"/>
    <property type="evidence" value="ECO:0007669"/>
    <property type="project" value="TreeGrafter"/>
</dbReference>
<dbReference type="InterPro" id="IPR044880">
    <property type="entry name" value="NCX_ion-bd_dom_sf"/>
</dbReference>
<proteinExistence type="inferred from homology"/>
<evidence type="ECO:0000256" key="4">
    <source>
        <dbReference type="ARBA" id="ARBA00022692"/>
    </source>
</evidence>
<accession>A0A9P7ZGN6</accession>
<feature type="transmembrane region" description="Helical" evidence="9">
    <location>
        <begin position="21"/>
        <end position="43"/>
    </location>
</feature>
<feature type="compositionally biased region" description="Polar residues" evidence="8">
    <location>
        <begin position="230"/>
        <end position="243"/>
    </location>
</feature>
<feature type="compositionally biased region" description="Polar residues" evidence="8">
    <location>
        <begin position="317"/>
        <end position="344"/>
    </location>
</feature>
<feature type="transmembrane region" description="Helical" evidence="9">
    <location>
        <begin position="81"/>
        <end position="101"/>
    </location>
</feature>
<evidence type="ECO:0000256" key="8">
    <source>
        <dbReference type="SAM" id="MobiDB-lite"/>
    </source>
</evidence>
<evidence type="ECO:0000313" key="11">
    <source>
        <dbReference type="EMBL" id="KAG9251342.1"/>
    </source>
</evidence>
<organism evidence="11 12">
    <name type="scientific">Emericellopsis atlantica</name>
    <dbReference type="NCBI Taxonomy" id="2614577"/>
    <lineage>
        <taxon>Eukaryota</taxon>
        <taxon>Fungi</taxon>
        <taxon>Dikarya</taxon>
        <taxon>Ascomycota</taxon>
        <taxon>Pezizomycotina</taxon>
        <taxon>Sordariomycetes</taxon>
        <taxon>Hypocreomycetidae</taxon>
        <taxon>Hypocreales</taxon>
        <taxon>Bionectriaceae</taxon>
        <taxon>Emericellopsis</taxon>
    </lineage>
</organism>
<evidence type="ECO:0000256" key="2">
    <source>
        <dbReference type="ARBA" id="ARBA00008170"/>
    </source>
</evidence>
<dbReference type="GO" id="GO:0000329">
    <property type="term" value="C:fungal-type vacuole membrane"/>
    <property type="evidence" value="ECO:0007669"/>
    <property type="project" value="TreeGrafter"/>
</dbReference>
<dbReference type="InterPro" id="IPR004837">
    <property type="entry name" value="NaCa_Exmemb"/>
</dbReference>
<comment type="caution">
    <text evidence="11">The sequence shown here is derived from an EMBL/GenBank/DDBJ whole genome shotgun (WGS) entry which is preliminary data.</text>
</comment>
<comment type="similarity">
    <text evidence="2">Belongs to the Ca(2+):cation antiporter (CaCA) (TC 2.A.19) family.</text>
</comment>
<dbReference type="GeneID" id="70296747"/>
<gene>
    <name evidence="11" type="ORF">F5Z01DRAFT_683399</name>
</gene>
<feature type="transmembrane region" description="Helical" evidence="9">
    <location>
        <begin position="49"/>
        <end position="69"/>
    </location>
</feature>
<sequence length="533" mass="56687">MHHVERPARTSLGQYARSFRHALFASRLNILLVFVPAGVVTYLTKAPPVAVFITNSIAIIPLSALLTDATERIAADAGDTIGALLNISLGNLVELILFVALANGHTRIVEASILGSILVNILLILGSALLACSVLGMDTTYTTAGTQVLGSLLFVSVFAFLMPTAFEYAFDSTADVHTDTLKMSRITACVVLAIYVLYVVHELQAPTKTAAALQMKTFDFEASSSSSAEPETTQIPPQGNTAVGVTHPLPLRTIRFADESLVDTADGPPNVSTRTSGEFSKPFESGPDNNPRTSFGMEDEGRRSSFTAARTAATSAYRQSVSRGRSISLTSLNGRPSRDSSVGSESRRAIIRSALPTMRTMRSYDDEAFVDLAEGLPHHTTRAIERTVAILVLIISSGIMSMNAEFLVSTIDQITHDGHLSESLIGLIILPIVGNMAEYITVVTVACREKLDLAVAVSVGSSIQIALCVAPLTVMAGWVLGAELMLTFDFFEMAALMGTVLLVNIIILSESSGGARSNALRGGLICGSYAIIT</sequence>